<name>A0A922SUF6_SPOEX</name>
<dbReference type="AlphaFoldDB" id="A0A922SUF6"/>
<gene>
    <name evidence="1" type="ORF">HF086_014169</name>
</gene>
<comment type="caution">
    <text evidence="1">The sequence shown here is derived from an EMBL/GenBank/DDBJ whole genome shotgun (WGS) entry which is preliminary data.</text>
</comment>
<proteinExistence type="predicted"/>
<sequence>MAYVPVDELPNLAAMDIEVIPVPYYQNPYLYDPWYYQNMMMGNIWSTYPRTTGPVYFGGQVEEVTSYSTPSTPVVVTAEPTLPDSDWPFDSLLPNVKLPKITTLPEVILPSFIKKSKISDMPIPESKITMPDKLWPIIMALAEESFIDVRNLQRNENDDESEPVVFGGKVPVSGKIKISANF</sequence>
<accession>A0A922SUF6</accession>
<reference evidence="1" key="1">
    <citation type="journal article" date="2021" name="G3 (Bethesda)">
        <title>Genome and transcriptome analysis of the beet armyworm Spodoptera exigua reveals targets for pest control. .</title>
        <authorList>
            <person name="Simon S."/>
            <person name="Breeschoten T."/>
            <person name="Jansen H.J."/>
            <person name="Dirks R.P."/>
            <person name="Schranz M.E."/>
            <person name="Ros V.I.D."/>
        </authorList>
    </citation>
    <scope>NUCLEOTIDE SEQUENCE</scope>
    <source>
        <strain evidence="1">TB_SE_WUR_2020</strain>
    </source>
</reference>
<organism evidence="1 2">
    <name type="scientific">Spodoptera exigua</name>
    <name type="common">Beet armyworm</name>
    <name type="synonym">Noctua fulgens</name>
    <dbReference type="NCBI Taxonomy" id="7107"/>
    <lineage>
        <taxon>Eukaryota</taxon>
        <taxon>Metazoa</taxon>
        <taxon>Ecdysozoa</taxon>
        <taxon>Arthropoda</taxon>
        <taxon>Hexapoda</taxon>
        <taxon>Insecta</taxon>
        <taxon>Pterygota</taxon>
        <taxon>Neoptera</taxon>
        <taxon>Endopterygota</taxon>
        <taxon>Lepidoptera</taxon>
        <taxon>Glossata</taxon>
        <taxon>Ditrysia</taxon>
        <taxon>Noctuoidea</taxon>
        <taxon>Noctuidae</taxon>
        <taxon>Amphipyrinae</taxon>
        <taxon>Spodoptera</taxon>
    </lineage>
</organism>
<protein>
    <submittedName>
        <fullName evidence="1">Uncharacterized protein</fullName>
    </submittedName>
</protein>
<dbReference type="Proteomes" id="UP000814243">
    <property type="component" value="Unassembled WGS sequence"/>
</dbReference>
<evidence type="ECO:0000313" key="1">
    <source>
        <dbReference type="EMBL" id="KAH9645964.1"/>
    </source>
</evidence>
<evidence type="ECO:0000313" key="2">
    <source>
        <dbReference type="Proteomes" id="UP000814243"/>
    </source>
</evidence>
<dbReference type="EMBL" id="JACEFF010000004">
    <property type="protein sequence ID" value="KAH9645964.1"/>
    <property type="molecule type" value="Genomic_DNA"/>
</dbReference>